<keyword evidence="7" id="KW-0472">Membrane</keyword>
<evidence type="ECO:0000256" key="8">
    <source>
        <dbReference type="ARBA" id="ARBA00023251"/>
    </source>
</evidence>
<evidence type="ECO:0000256" key="5">
    <source>
        <dbReference type="ARBA" id="ARBA00022729"/>
    </source>
</evidence>
<comment type="caution">
    <text evidence="11">The sequence shown here is derived from an EMBL/GenBank/DDBJ whole genome shotgun (WGS) entry which is preliminary data.</text>
</comment>
<protein>
    <recommendedName>
        <fullName evidence="4">beta-lactamase</fullName>
        <ecNumber evidence="4">3.5.2.6</ecNumber>
    </recommendedName>
</protein>
<evidence type="ECO:0000259" key="10">
    <source>
        <dbReference type="Pfam" id="PF03717"/>
    </source>
</evidence>
<dbReference type="Gene3D" id="3.40.710.10">
    <property type="entry name" value="DD-peptidase/beta-lactamase superfamily"/>
    <property type="match status" value="1"/>
</dbReference>
<evidence type="ECO:0000256" key="2">
    <source>
        <dbReference type="ARBA" id="ARBA00004370"/>
    </source>
</evidence>
<evidence type="ECO:0000256" key="6">
    <source>
        <dbReference type="ARBA" id="ARBA00022801"/>
    </source>
</evidence>
<dbReference type="SUPFAM" id="SSF56601">
    <property type="entry name" value="beta-lactamase/transpeptidase-like"/>
    <property type="match status" value="1"/>
</dbReference>
<evidence type="ECO:0000256" key="1">
    <source>
        <dbReference type="ARBA" id="ARBA00001526"/>
    </source>
</evidence>
<reference evidence="11 12" key="1">
    <citation type="journal article" date="2016" name="Nat. Commun.">
        <title>Thousands of microbial genomes shed light on interconnected biogeochemical processes in an aquifer system.</title>
        <authorList>
            <person name="Anantharaman K."/>
            <person name="Brown C.T."/>
            <person name="Hug L.A."/>
            <person name="Sharon I."/>
            <person name="Castelle C.J."/>
            <person name="Probst A.J."/>
            <person name="Thomas B.C."/>
            <person name="Singh A."/>
            <person name="Wilkins M.J."/>
            <person name="Karaoz U."/>
            <person name="Brodie E.L."/>
            <person name="Williams K.H."/>
            <person name="Hubbard S.S."/>
            <person name="Banfield J.F."/>
        </authorList>
    </citation>
    <scope>NUCLEOTIDE SEQUENCE [LARGE SCALE GENOMIC DNA]</scope>
</reference>
<proteinExistence type="inferred from homology"/>
<sequence length="647" mass="73077">MRKSGFSFEDILSDRDTSEDLLELPLAPHIFRAVRVLSCIVVFAVLFQVVKIGVFEHQAYGRRASQNIKNLRVVQAERGTVRDRFGKPLTQNEKSFRVFLIPKELPEDSAERERVLREISEFFHSDLDSLRSLVAKKKQFYDDKILLAEDLKDDSLVSISTLSLTGVFLEEGFRRTHSKPFVFSHLIGYTGFLSDGELQNTEESMEDDQIGKTGLEKYYDEYLRGENGVQADVRDSLGRVVDTRVVDLPRKGNYLETYIDGEFQEYFYNRLQEELVRLGRRVGVGIALNPSNGEVLALFGVPGFNTDEIATYLNDRDKTLFTRAVSGLYNPASTIKPLHATAALYEGVIRPEAKIFSAGYLEVPNPFFPANPSIFKDWRAHGWVDVRSALARSSNVYFYEIGGGFQAQAGLGIARLKKWWQEFRLDKKTGIDLPQEETGFLPDPSWKKRVAGRNWLLGDTYNVSIGQGDLLITPIELLSYISSIAARGKFYQPRIMKQIHTAEGRVVEESSPIVIKDLGEEIKDTLYYVEQGMLDGVREPYGTSYALRDIPMTIAGKTGSAQVQNNSKTNAFFVGYGRVPLRMDSTISPQAYESSESTNTSEDESAKPEIAILILVEDAKEGSLNVVPVARDVFLWYYEHRIKTSDN</sequence>
<dbReference type="Pfam" id="PF03717">
    <property type="entry name" value="PBP_dimer"/>
    <property type="match status" value="1"/>
</dbReference>
<dbReference type="GO" id="GO:0071555">
    <property type="term" value="P:cell wall organization"/>
    <property type="evidence" value="ECO:0007669"/>
    <property type="project" value="TreeGrafter"/>
</dbReference>
<dbReference type="InterPro" id="IPR012338">
    <property type="entry name" value="Beta-lactam/transpept-like"/>
</dbReference>
<dbReference type="AlphaFoldDB" id="A0A1F6BVY1"/>
<feature type="domain" description="Penicillin-binding protein dimerisation" evidence="10">
    <location>
        <begin position="74"/>
        <end position="243"/>
    </location>
</feature>
<keyword evidence="6" id="KW-0378">Hydrolase</keyword>
<dbReference type="PANTHER" id="PTHR30627">
    <property type="entry name" value="PEPTIDOGLYCAN D,D-TRANSPEPTIDASE"/>
    <property type="match status" value="1"/>
</dbReference>
<comment type="subcellular location">
    <subcellularLocation>
        <location evidence="2">Membrane</location>
    </subcellularLocation>
</comment>
<keyword evidence="5" id="KW-0732">Signal</keyword>
<dbReference type="Pfam" id="PF00905">
    <property type="entry name" value="Transpeptidase"/>
    <property type="match status" value="1"/>
</dbReference>
<dbReference type="STRING" id="1798471.A3A21_01285"/>
<gene>
    <name evidence="11" type="ORF">A3A21_01285</name>
</gene>
<dbReference type="EMBL" id="MFKK01000015">
    <property type="protein sequence ID" value="OGG40983.1"/>
    <property type="molecule type" value="Genomic_DNA"/>
</dbReference>
<name>A0A1F6BVY1_9BACT</name>
<keyword evidence="8" id="KW-0046">Antibiotic resistance</keyword>
<dbReference type="InterPro" id="IPR050515">
    <property type="entry name" value="Beta-lactam/transpept"/>
</dbReference>
<accession>A0A1F6BVY1</accession>
<evidence type="ECO:0000256" key="3">
    <source>
        <dbReference type="ARBA" id="ARBA00007898"/>
    </source>
</evidence>
<dbReference type="EC" id="3.5.2.6" evidence="4"/>
<feature type="domain" description="Penicillin-binding protein transpeptidase" evidence="9">
    <location>
        <begin position="285"/>
        <end position="576"/>
    </location>
</feature>
<comment type="catalytic activity">
    <reaction evidence="1">
        <text>a beta-lactam + H2O = a substituted beta-amino acid</text>
        <dbReference type="Rhea" id="RHEA:20401"/>
        <dbReference type="ChEBI" id="CHEBI:15377"/>
        <dbReference type="ChEBI" id="CHEBI:35627"/>
        <dbReference type="ChEBI" id="CHEBI:140347"/>
        <dbReference type="EC" id="3.5.2.6"/>
    </reaction>
</comment>
<evidence type="ECO:0000256" key="7">
    <source>
        <dbReference type="ARBA" id="ARBA00023136"/>
    </source>
</evidence>
<dbReference type="Gene3D" id="3.90.1310.10">
    <property type="entry name" value="Penicillin-binding protein 2a (Domain 2)"/>
    <property type="match status" value="1"/>
</dbReference>
<dbReference type="GO" id="GO:0008800">
    <property type="term" value="F:beta-lactamase activity"/>
    <property type="evidence" value="ECO:0007669"/>
    <property type="project" value="UniProtKB-EC"/>
</dbReference>
<dbReference type="PANTHER" id="PTHR30627:SF6">
    <property type="entry name" value="BETA-LACTAMASE YBXI-RELATED"/>
    <property type="match status" value="1"/>
</dbReference>
<dbReference type="InterPro" id="IPR001460">
    <property type="entry name" value="PCN-bd_Tpept"/>
</dbReference>
<comment type="similarity">
    <text evidence="3">Belongs to the class-D beta-lactamase family.</text>
</comment>
<evidence type="ECO:0000313" key="11">
    <source>
        <dbReference type="EMBL" id="OGG40983.1"/>
    </source>
</evidence>
<dbReference type="InterPro" id="IPR005311">
    <property type="entry name" value="PBP_dimer"/>
</dbReference>
<evidence type="ECO:0000259" key="9">
    <source>
        <dbReference type="Pfam" id="PF00905"/>
    </source>
</evidence>
<dbReference type="Proteomes" id="UP000176996">
    <property type="component" value="Unassembled WGS sequence"/>
</dbReference>
<dbReference type="GO" id="GO:0008658">
    <property type="term" value="F:penicillin binding"/>
    <property type="evidence" value="ECO:0007669"/>
    <property type="project" value="InterPro"/>
</dbReference>
<dbReference type="InterPro" id="IPR036138">
    <property type="entry name" value="PBP_dimer_sf"/>
</dbReference>
<dbReference type="GO" id="GO:0046677">
    <property type="term" value="P:response to antibiotic"/>
    <property type="evidence" value="ECO:0007669"/>
    <property type="project" value="UniProtKB-KW"/>
</dbReference>
<dbReference type="SUPFAM" id="SSF56519">
    <property type="entry name" value="Penicillin binding protein dimerisation domain"/>
    <property type="match status" value="1"/>
</dbReference>
<evidence type="ECO:0000256" key="4">
    <source>
        <dbReference type="ARBA" id="ARBA00012865"/>
    </source>
</evidence>
<dbReference type="GO" id="GO:0005886">
    <property type="term" value="C:plasma membrane"/>
    <property type="evidence" value="ECO:0007669"/>
    <property type="project" value="TreeGrafter"/>
</dbReference>
<organism evidence="11 12">
    <name type="scientific">Candidatus Jorgensenbacteria bacterium RIFCSPLOWO2_01_FULL_45_25b</name>
    <dbReference type="NCBI Taxonomy" id="1798471"/>
    <lineage>
        <taxon>Bacteria</taxon>
        <taxon>Candidatus Joergenseniibacteriota</taxon>
    </lineage>
</organism>
<evidence type="ECO:0000313" key="12">
    <source>
        <dbReference type="Proteomes" id="UP000176996"/>
    </source>
</evidence>